<evidence type="ECO:0000313" key="2">
    <source>
        <dbReference type="Proteomes" id="UP000051952"/>
    </source>
</evidence>
<protein>
    <recommendedName>
        <fullName evidence="3">DUF1868 domain-containing protein</fullName>
    </recommendedName>
</protein>
<reference evidence="2" key="1">
    <citation type="submission" date="2015-09" db="EMBL/GenBank/DDBJ databases">
        <authorList>
            <consortium name="Pathogen Informatics"/>
        </authorList>
    </citation>
    <scope>NUCLEOTIDE SEQUENCE [LARGE SCALE GENOMIC DNA]</scope>
    <source>
        <strain evidence="2">Lake Konstanz</strain>
    </source>
</reference>
<dbReference type="EMBL" id="CYKH01002252">
    <property type="protein sequence ID" value="CUI15551.1"/>
    <property type="molecule type" value="Genomic_DNA"/>
</dbReference>
<gene>
    <name evidence="1" type="ORF">BSAL_48365</name>
</gene>
<name>A0A0S4KMD9_BODSA</name>
<organism evidence="1 2">
    <name type="scientific">Bodo saltans</name>
    <name type="common">Flagellated protozoan</name>
    <dbReference type="NCBI Taxonomy" id="75058"/>
    <lineage>
        <taxon>Eukaryota</taxon>
        <taxon>Discoba</taxon>
        <taxon>Euglenozoa</taxon>
        <taxon>Kinetoplastea</taxon>
        <taxon>Metakinetoplastina</taxon>
        <taxon>Eubodonida</taxon>
        <taxon>Bodonidae</taxon>
        <taxon>Bodo</taxon>
    </lineage>
</organism>
<proteinExistence type="predicted"/>
<accession>A0A0S4KMD9</accession>
<sequence length="235" mass="25896">MSTDQTSLASPPSLTPLETLELVRSEHASGRGKKVIPSGDGYAYGPIYGVTVVSMLSPSSIDSFAVPLFHALSQNAELHGKVLLLPPDSYHMTLRGLEDLMGDTSLERLKGLDEEYQQLFSSLPVEVPFVKPVLTDYDFGGAVVFLEPASQAFGNFLTAVQQATAQHLSAALHSQTYHVTAGYYLTQDPAMRLHVQRIVFETARRIAADSTNSELQLLTPRVCWYDSMKRFMPLF</sequence>
<keyword evidence="2" id="KW-1185">Reference proteome</keyword>
<dbReference type="VEuPathDB" id="TriTrypDB:BSAL_48365"/>
<dbReference type="SUPFAM" id="SSF55144">
    <property type="entry name" value="LigT-like"/>
    <property type="match status" value="1"/>
</dbReference>
<evidence type="ECO:0000313" key="1">
    <source>
        <dbReference type="EMBL" id="CUI15551.1"/>
    </source>
</evidence>
<dbReference type="Proteomes" id="UP000051952">
    <property type="component" value="Unassembled WGS sequence"/>
</dbReference>
<dbReference type="AlphaFoldDB" id="A0A0S4KMD9"/>
<evidence type="ECO:0008006" key="3">
    <source>
        <dbReference type="Google" id="ProtNLM"/>
    </source>
</evidence>
<dbReference type="Gene3D" id="3.90.1140.10">
    <property type="entry name" value="Cyclic phosphodiesterase"/>
    <property type="match status" value="1"/>
</dbReference>
<dbReference type="InterPro" id="IPR009097">
    <property type="entry name" value="Cyclic_Pdiesterase"/>
</dbReference>